<evidence type="ECO:0000313" key="2">
    <source>
        <dbReference type="EMBL" id="SCF12164.1"/>
    </source>
</evidence>
<dbReference type="OrthoDB" id="9809391at2"/>
<accession>A0A1C4XUM6</accession>
<dbReference type="Gene3D" id="3.30.720.120">
    <property type="match status" value="1"/>
</dbReference>
<dbReference type="Gene3D" id="3.30.720.110">
    <property type="match status" value="1"/>
</dbReference>
<dbReference type="PROSITE" id="PS51819">
    <property type="entry name" value="VOC"/>
    <property type="match status" value="1"/>
</dbReference>
<dbReference type="PANTHER" id="PTHR34109">
    <property type="entry name" value="BNAUNNG04460D PROTEIN-RELATED"/>
    <property type="match status" value="1"/>
</dbReference>
<dbReference type="InterPro" id="IPR037523">
    <property type="entry name" value="VOC_core"/>
</dbReference>
<gene>
    <name evidence="2" type="ORF">GA0070607_5792</name>
</gene>
<name>A0A1C4XUM6_9ACTN</name>
<sequence>MCYPRFFIRLSCMSRGPEVIPTLRYRDAPAAIRWLVDVVGFREELVVPGPDGSISHAQLTWGSGMIMLGSQTDGSDGRMVLDTGPAATYVVIDDVAAHYERVVAAGAEVVQKLRDEDYGGQGYSVRDAEGNLWSFGSYRPGSS</sequence>
<organism evidence="2 3">
    <name type="scientific">Micromonospora coriariae</name>
    <dbReference type="NCBI Taxonomy" id="285665"/>
    <lineage>
        <taxon>Bacteria</taxon>
        <taxon>Bacillati</taxon>
        <taxon>Actinomycetota</taxon>
        <taxon>Actinomycetes</taxon>
        <taxon>Micromonosporales</taxon>
        <taxon>Micromonosporaceae</taxon>
        <taxon>Micromonospora</taxon>
    </lineage>
</organism>
<dbReference type="PANTHER" id="PTHR34109:SF1">
    <property type="entry name" value="VOC DOMAIN-CONTAINING PROTEIN"/>
    <property type="match status" value="1"/>
</dbReference>
<keyword evidence="3" id="KW-1185">Reference proteome</keyword>
<proteinExistence type="predicted"/>
<reference evidence="3" key="1">
    <citation type="submission" date="2016-06" db="EMBL/GenBank/DDBJ databases">
        <authorList>
            <person name="Varghese N."/>
            <person name="Submissions Spin"/>
        </authorList>
    </citation>
    <scope>NUCLEOTIDE SEQUENCE [LARGE SCALE GENOMIC DNA]</scope>
    <source>
        <strain evidence="3">DSM 44875</strain>
    </source>
</reference>
<protein>
    <submittedName>
        <fullName evidence="2">Uncharacterized conserved protein PhnB, glyoxalase superfamily</fullName>
    </submittedName>
</protein>
<dbReference type="InterPro" id="IPR029068">
    <property type="entry name" value="Glyas_Bleomycin-R_OHBP_Dase"/>
</dbReference>
<feature type="domain" description="VOC" evidence="1">
    <location>
        <begin position="16"/>
        <end position="138"/>
    </location>
</feature>
<dbReference type="Pfam" id="PF00903">
    <property type="entry name" value="Glyoxalase"/>
    <property type="match status" value="1"/>
</dbReference>
<dbReference type="InterPro" id="IPR004360">
    <property type="entry name" value="Glyas_Fos-R_dOase_dom"/>
</dbReference>
<dbReference type="Proteomes" id="UP000198243">
    <property type="component" value="Chromosome I"/>
</dbReference>
<evidence type="ECO:0000313" key="3">
    <source>
        <dbReference type="Proteomes" id="UP000198243"/>
    </source>
</evidence>
<dbReference type="EMBL" id="LT607412">
    <property type="protein sequence ID" value="SCF12164.1"/>
    <property type="molecule type" value="Genomic_DNA"/>
</dbReference>
<dbReference type="SUPFAM" id="SSF54593">
    <property type="entry name" value="Glyoxalase/Bleomycin resistance protein/Dihydroxybiphenyl dioxygenase"/>
    <property type="match status" value="1"/>
</dbReference>
<dbReference type="AlphaFoldDB" id="A0A1C4XUM6"/>
<evidence type="ECO:0000259" key="1">
    <source>
        <dbReference type="PROSITE" id="PS51819"/>
    </source>
</evidence>